<comment type="caution">
    <text evidence="3">The sequence shown here is derived from an EMBL/GenBank/DDBJ whole genome shotgun (WGS) entry which is preliminary data.</text>
</comment>
<proteinExistence type="predicted"/>
<evidence type="ECO:0000313" key="4">
    <source>
        <dbReference type="Proteomes" id="UP000518752"/>
    </source>
</evidence>
<feature type="transmembrane region" description="Helical" evidence="1">
    <location>
        <begin position="199"/>
        <end position="226"/>
    </location>
</feature>
<keyword evidence="1" id="KW-0472">Membrane</keyword>
<dbReference type="OrthoDB" id="3219854at2759"/>
<dbReference type="Pfam" id="PF20153">
    <property type="entry name" value="DUF6535"/>
    <property type="match status" value="1"/>
</dbReference>
<feature type="transmembrane region" description="Helical" evidence="1">
    <location>
        <begin position="144"/>
        <end position="167"/>
    </location>
</feature>
<feature type="domain" description="DUF6535" evidence="2">
    <location>
        <begin position="54"/>
        <end position="227"/>
    </location>
</feature>
<evidence type="ECO:0000256" key="1">
    <source>
        <dbReference type="SAM" id="Phobius"/>
    </source>
</evidence>
<protein>
    <recommendedName>
        <fullName evidence="2">DUF6535 domain-containing protein</fullName>
    </recommendedName>
</protein>
<feature type="transmembrane region" description="Helical" evidence="1">
    <location>
        <begin position="271"/>
        <end position="289"/>
    </location>
</feature>
<gene>
    <name evidence="3" type="ORF">D9757_001156</name>
</gene>
<organism evidence="3 4">
    <name type="scientific">Collybiopsis confluens</name>
    <dbReference type="NCBI Taxonomy" id="2823264"/>
    <lineage>
        <taxon>Eukaryota</taxon>
        <taxon>Fungi</taxon>
        <taxon>Dikarya</taxon>
        <taxon>Basidiomycota</taxon>
        <taxon>Agaricomycotina</taxon>
        <taxon>Agaricomycetes</taxon>
        <taxon>Agaricomycetidae</taxon>
        <taxon>Agaricales</taxon>
        <taxon>Marasmiineae</taxon>
        <taxon>Omphalotaceae</taxon>
        <taxon>Collybiopsis</taxon>
    </lineage>
</organism>
<keyword evidence="1" id="KW-1133">Transmembrane helix</keyword>
<dbReference type="InterPro" id="IPR045338">
    <property type="entry name" value="DUF6535"/>
</dbReference>
<feature type="transmembrane region" description="Helical" evidence="1">
    <location>
        <begin position="232"/>
        <end position="259"/>
    </location>
</feature>
<feature type="transmembrane region" description="Helical" evidence="1">
    <location>
        <begin position="76"/>
        <end position="95"/>
    </location>
</feature>
<evidence type="ECO:0000313" key="3">
    <source>
        <dbReference type="EMBL" id="KAF5393111.1"/>
    </source>
</evidence>
<reference evidence="3 4" key="1">
    <citation type="journal article" date="2020" name="ISME J.">
        <title>Uncovering the hidden diversity of litter-decomposition mechanisms in mushroom-forming fungi.</title>
        <authorList>
            <person name="Floudas D."/>
            <person name="Bentzer J."/>
            <person name="Ahren D."/>
            <person name="Johansson T."/>
            <person name="Persson P."/>
            <person name="Tunlid A."/>
        </authorList>
    </citation>
    <scope>NUCLEOTIDE SEQUENCE [LARGE SCALE GENOMIC DNA]</scope>
    <source>
        <strain evidence="3 4">CBS 406.79</strain>
    </source>
</reference>
<evidence type="ECO:0000259" key="2">
    <source>
        <dbReference type="Pfam" id="PF20153"/>
    </source>
</evidence>
<dbReference type="AlphaFoldDB" id="A0A8H5MGQ5"/>
<name>A0A8H5MGQ5_9AGAR</name>
<sequence length="907" mass="103847">MRSAVRLLPRSGPKHLFGLSQNKDQRAFNDDDDYEHKYSEDPIFRETGPNARVWRTYLAESAIFDENMIGEVREGLDSLLVFAGLFSAVVTSFLLEASQYLQTDYTRVSADLRFQLVSQQNNGMTGSFLALDPGKNFVPDARDVWVNGLWAVSLTFSLVVALASVLIKQWLRRYLAFHSGTPAERSHLRQYRFMGFKTWQVSTIVGSLPVIMHLSLALFLAGLILFFIPLHFVLSCIIGSITLVVYVLYVVSNILPIFFPQCPYRTPFSAFLLLLGRYFFLVAQVFRWLRALFIPFRNNNADHIKPTKFQSSLNLDRLEKSAAESAVEDDYISLSIRALHWLYTASTNTSVHSVVLQAIGGLPAREAVKQAVQSLFNFEHDCEPVLERLISSCTDAGSALTDWGVEVHVIVPIGRLQSVAERLCRTLLFFPVHPDGALGLMRIKYESNTEEDPESDLRKCTFLSAATVLPLHDQHHLDFVLNNRSVRHHFFVWEAFLKNAGKSDIVGASLRLDSDSRQREYSTQTILSYYDDFFIVEVDFSHSRISAEVDLMAVTSQAKYAPLIRSWMLRILASYDLHPDLPEESRIIESMLRFLLHRLWNDISEHTFWYYVMDVFERFDVMQADWEFRLNASCDFSISSFIIQLGEKWISRPKYRPSALEQLLAEEVKTYWRSRPLGKAEVDTIRGIGLVLSDPGKFTDFAPLMTGLLDGLRHGSIEAHHTFVNNNYLTRLFEHYTDHPSSTGLLRSFVCGLQAVQSSTKRAEFVNHLFEPQNARYALILMIVEQQKYYKWPTEDKDVVMSFARLCPERQWLVDHRDWLMKIITFLEEADGEVKEHLGNEIGISFPSSLSSSHAQALKIIQFLNDYLSKTQLERQLLQMQQQSALTEAGSFQLSSESSGKQENRSQ</sequence>
<accession>A0A8H5MGQ5</accession>
<keyword evidence="1" id="KW-0812">Transmembrane</keyword>
<dbReference type="EMBL" id="JAACJN010000003">
    <property type="protein sequence ID" value="KAF5393111.1"/>
    <property type="molecule type" value="Genomic_DNA"/>
</dbReference>
<keyword evidence="4" id="KW-1185">Reference proteome</keyword>
<dbReference type="Proteomes" id="UP000518752">
    <property type="component" value="Unassembled WGS sequence"/>
</dbReference>